<feature type="domain" description="J" evidence="3">
    <location>
        <begin position="1526"/>
        <end position="1623"/>
    </location>
</feature>
<feature type="compositionally biased region" description="Polar residues" evidence="2">
    <location>
        <begin position="646"/>
        <end position="656"/>
    </location>
</feature>
<gene>
    <name evidence="4" type="ORF">CVIRNUC_007201</name>
</gene>
<dbReference type="SUPFAM" id="SSF46565">
    <property type="entry name" value="Chaperone J-domain"/>
    <property type="match status" value="1"/>
</dbReference>
<keyword evidence="5" id="KW-1185">Reference proteome</keyword>
<feature type="region of interest" description="Disordered" evidence="2">
    <location>
        <begin position="1616"/>
        <end position="1656"/>
    </location>
</feature>
<dbReference type="EMBL" id="CAUYUE010000009">
    <property type="protein sequence ID" value="CAK0783998.1"/>
    <property type="molecule type" value="Genomic_DNA"/>
</dbReference>
<name>A0AAV1I9W6_9CHLO</name>
<feature type="region of interest" description="Disordered" evidence="2">
    <location>
        <begin position="589"/>
        <end position="1127"/>
    </location>
</feature>
<feature type="compositionally biased region" description="Low complexity" evidence="2">
    <location>
        <begin position="880"/>
        <end position="915"/>
    </location>
</feature>
<feature type="compositionally biased region" description="Low complexity" evidence="2">
    <location>
        <begin position="951"/>
        <end position="974"/>
    </location>
</feature>
<feature type="compositionally biased region" description="Polar residues" evidence="2">
    <location>
        <begin position="611"/>
        <end position="621"/>
    </location>
</feature>
<sequence>MAGEASSEVPASPASFTFQAGLPGQPSPNQGSRQTKSKGHPRPFPTGTAPTVFPPSPGLGMNGWPQGTRAPAGAASSAEGLAQLPPRFASAVSLSDGTTPLPAQRKTPHSAAKTGHRSARRRGHMGTPGVSSPFLREGSPMDWSPSVPAVPAPGLAGGLEGSVSEEDDLSGLHADLAASSISGNGDAQQAQLNADFSSRVTLGRSAPGHTGMHQSAKSKHQQQPAAPDPVAQPAPAAPDAARAGTAQAMGNGLPSPADLGQRGSNPTVAHGLTNGKIKIEPWPATAAGPPCLPAGHGTQPAACQAADAGTTDGNPIKEGCRVGAWKAASAGEDSASQPEHNQAASEDGATSCGLNGRGMSEETSADSGLPQGVLHSKLPRAAAQGDDTAPGRPTAAEQRQTARQRQHTAFRPGMTLKDFAAAQERLSGRYKGGRTDSLPGQPQTGIPSTRGSSDTGAADSKADRSPPTACPRGAPDPGQAWRQYASSSGMGMRPKEASPVHVTGRPNSETCSAPQRQRPATADLDNYLSREAGARLDGGMQRDLPACRAESLEAYMAREQTRSAWSAQEPDSFSGQGNMAGVAATAGSAKSAAGPEGFGADANGHAAASAQWPQNANTLPSEQPAGVSDLSHDQHSMRSGAEDTAFNEQNPHQQNPAADGHLAGNGLPSSGAQQHDQEAPAAFSFGAFAAAEHTPAGKARPRATRSPGRAGGRTSSPTHAASRPQPAVYASSPAADGPPQPFQFTAPSSAGRPQKHFIQKRAASRGTAHQPDTAQQLSLSAAGSPQPPFKSHTSPHFPSSTAQQGTQAAPPFQAPTWPPLNAGDTFSFPAAGLPPSAPAHVPGFTSGAGATAGRAQPHRQAPPPPPAAPPFQSPEVFTFGRGAQHTGGATQQAGACSAAAAAPGAAAGPNTAAGAWHPPPWPTQPSSQFAGAFSSGQGDSWAGSRPEHSQHGPAASSSASGQPWGPSSSPAQQAYEAAKFPTYPSAPQHADAARHAAGQKQPAFVFGTQKTQQTVHQPFAGSPGAQGLPGQGSRQAPFISLGSQNRPPQNRRLRVRPITPASKAARAQPPTADSHEDHSSQPCFSTSRSRRAVPVASTPAFESPDPGAGAAAPAAPQSSPEEHVEKLRQRGNDAFQRGNYSRASDLYKRAIKQQSQLGKLEGLGKLYSNLAACYLQQEHYQEAINACQAALQADPGFHKASIRLATCHMRVGDSDAARACLVADAALAAHADVAAKLEEVEAHTALLTAALNAAEAANSTSAAEAALGQVTAMLQPGQAPGSQQLRRLHAQLLLQLSRFGDAMVACRPNKALQPQTAPDWQWWMVVQSAFHSGDLQKAIEVLGSMLPAPSLASSSERGIAVGIWKGAGAPTADQGEQQGRLSVAEAQEMLGSMQSMLALKEAGNRALKESQGQEATEQYTKALQSRQAPSIAFAAVLHSNRAAARQLLGQHAEAIADCLRATALNPEYAKAHSRLAMLLSELKHSSRAVDILERLQVLTQGSPQEAADVARRLREARSAAKLGAVDHYKLLGLGRTVSPEDVRKAYKKSALQLHPDKALAQCRFSVKLGSQGLDLASRSETERRVRDSADWLFKCIVEAYGVLADPAARQDLDVDLARQDRRGSTPATRSSPARHYSTYRPSTSRSSYQPGAHKSYTSYEDDADDFENYYANARGRWSYF</sequence>
<dbReference type="InterPro" id="IPR036869">
    <property type="entry name" value="J_dom_sf"/>
</dbReference>
<feature type="compositionally biased region" description="Pro residues" evidence="2">
    <location>
        <begin position="860"/>
        <end position="872"/>
    </location>
</feature>
<dbReference type="PANTHER" id="PTHR45181">
    <property type="entry name" value="HEAT SHOCK PROTEIN DNAJ WITH TETRATRICOPEPTIDE REPEAT-CONTAINING PROTEIN"/>
    <property type="match status" value="1"/>
</dbReference>
<feature type="compositionally biased region" description="Polar residues" evidence="2">
    <location>
        <begin position="334"/>
        <end position="344"/>
    </location>
</feature>
<dbReference type="PROSITE" id="PS50005">
    <property type="entry name" value="TPR"/>
    <property type="match status" value="1"/>
</dbReference>
<feature type="compositionally biased region" description="Low complexity" evidence="2">
    <location>
        <begin position="679"/>
        <end position="691"/>
    </location>
</feature>
<feature type="compositionally biased region" description="Polar residues" evidence="2">
    <location>
        <begin position="924"/>
        <end position="938"/>
    </location>
</feature>
<dbReference type="Gene3D" id="1.25.40.10">
    <property type="entry name" value="Tetratricopeptide repeat domain"/>
    <property type="match status" value="2"/>
</dbReference>
<organism evidence="4 5">
    <name type="scientific">Coccomyxa viridis</name>
    <dbReference type="NCBI Taxonomy" id="1274662"/>
    <lineage>
        <taxon>Eukaryota</taxon>
        <taxon>Viridiplantae</taxon>
        <taxon>Chlorophyta</taxon>
        <taxon>core chlorophytes</taxon>
        <taxon>Trebouxiophyceae</taxon>
        <taxon>Trebouxiophyceae incertae sedis</taxon>
        <taxon>Coccomyxaceae</taxon>
        <taxon>Coccomyxa</taxon>
    </lineage>
</organism>
<dbReference type="InterPro" id="IPR011990">
    <property type="entry name" value="TPR-like_helical_dom_sf"/>
</dbReference>
<dbReference type="PRINTS" id="PR00625">
    <property type="entry name" value="JDOMAIN"/>
</dbReference>
<dbReference type="PROSITE" id="PS50076">
    <property type="entry name" value="DNAJ_2"/>
    <property type="match status" value="1"/>
</dbReference>
<feature type="compositionally biased region" description="Basic residues" evidence="2">
    <location>
        <begin position="114"/>
        <end position="124"/>
    </location>
</feature>
<feature type="compositionally biased region" description="Basic residues" evidence="2">
    <location>
        <begin position="753"/>
        <end position="763"/>
    </location>
</feature>
<feature type="compositionally biased region" description="Polar residues" evidence="2">
    <location>
        <begin position="791"/>
        <end position="807"/>
    </location>
</feature>
<evidence type="ECO:0000313" key="5">
    <source>
        <dbReference type="Proteomes" id="UP001314263"/>
    </source>
</evidence>
<feature type="repeat" description="TPR" evidence="1">
    <location>
        <begin position="1164"/>
        <end position="1197"/>
    </location>
</feature>
<feature type="compositionally biased region" description="Low complexity" evidence="2">
    <location>
        <begin position="392"/>
        <end position="401"/>
    </location>
</feature>
<dbReference type="SUPFAM" id="SSF48452">
    <property type="entry name" value="TPR-like"/>
    <property type="match status" value="2"/>
</dbReference>
<evidence type="ECO:0000259" key="3">
    <source>
        <dbReference type="PROSITE" id="PS50076"/>
    </source>
</evidence>
<feature type="compositionally biased region" description="Low complexity" evidence="2">
    <location>
        <begin position="1106"/>
        <end position="1116"/>
    </location>
</feature>
<feature type="compositionally biased region" description="Pro residues" evidence="2">
    <location>
        <begin position="226"/>
        <end position="236"/>
    </location>
</feature>
<evidence type="ECO:0000256" key="2">
    <source>
        <dbReference type="SAM" id="MobiDB-lite"/>
    </source>
</evidence>
<evidence type="ECO:0000313" key="4">
    <source>
        <dbReference type="EMBL" id="CAK0783998.1"/>
    </source>
</evidence>
<dbReference type="InterPro" id="IPR001623">
    <property type="entry name" value="DnaJ_domain"/>
</dbReference>
<feature type="compositionally biased region" description="Polar residues" evidence="2">
    <location>
        <begin position="438"/>
        <end position="455"/>
    </location>
</feature>
<dbReference type="Pfam" id="PF00226">
    <property type="entry name" value="DnaJ"/>
    <property type="match status" value="1"/>
</dbReference>
<feature type="compositionally biased region" description="Low complexity" evidence="2">
    <location>
        <begin position="237"/>
        <end position="248"/>
    </location>
</feature>
<accession>A0AAV1I9W6</accession>
<protein>
    <recommendedName>
        <fullName evidence="3">J domain-containing protein</fullName>
    </recommendedName>
</protein>
<dbReference type="Gene3D" id="1.10.287.110">
    <property type="entry name" value="DnaJ domain"/>
    <property type="match status" value="1"/>
</dbReference>
<feature type="compositionally biased region" description="Low complexity" evidence="2">
    <location>
        <begin position="589"/>
        <end position="610"/>
    </location>
</feature>
<feature type="compositionally biased region" description="Polar residues" evidence="2">
    <location>
        <begin position="179"/>
        <end position="200"/>
    </location>
</feature>
<feature type="region of interest" description="Disordered" evidence="2">
    <location>
        <begin position="325"/>
        <end position="416"/>
    </location>
</feature>
<comment type="caution">
    <text evidence="4">The sequence shown here is derived from an EMBL/GenBank/DDBJ whole genome shotgun (WGS) entry which is preliminary data.</text>
</comment>
<feature type="region of interest" description="Disordered" evidence="2">
    <location>
        <begin position="1"/>
        <end position="274"/>
    </location>
</feature>
<dbReference type="SMART" id="SM00271">
    <property type="entry name" value="DnaJ"/>
    <property type="match status" value="1"/>
</dbReference>
<feature type="compositionally biased region" description="Polar residues" evidence="2">
    <location>
        <begin position="770"/>
        <end position="783"/>
    </location>
</feature>
<feature type="compositionally biased region" description="Low complexity" evidence="2">
    <location>
        <begin position="1"/>
        <end position="15"/>
    </location>
</feature>
<dbReference type="CDD" id="cd06257">
    <property type="entry name" value="DnaJ"/>
    <property type="match status" value="1"/>
</dbReference>
<keyword evidence="1" id="KW-0802">TPR repeat</keyword>
<reference evidence="4 5" key="1">
    <citation type="submission" date="2023-10" db="EMBL/GenBank/DDBJ databases">
        <authorList>
            <person name="Maclean D."/>
            <person name="Macfadyen A."/>
        </authorList>
    </citation>
    <scope>NUCLEOTIDE SEQUENCE [LARGE SCALE GENOMIC DNA]</scope>
</reference>
<proteinExistence type="predicted"/>
<feature type="compositionally biased region" description="Polar residues" evidence="2">
    <location>
        <begin position="505"/>
        <end position="515"/>
    </location>
</feature>
<dbReference type="PANTHER" id="PTHR45181:SF4">
    <property type="entry name" value="HEAT SHOCK PROTEIN DNAJ WITH TETRATRICOPEPTIDE REPEAT-CONTAINING PROTEIN"/>
    <property type="match status" value="1"/>
</dbReference>
<dbReference type="InterPro" id="IPR019734">
    <property type="entry name" value="TPR_rpt"/>
</dbReference>
<dbReference type="Pfam" id="PF14559">
    <property type="entry name" value="TPR_19"/>
    <property type="match status" value="1"/>
</dbReference>
<feature type="compositionally biased region" description="Low complexity" evidence="2">
    <location>
        <begin position="1636"/>
        <end position="1648"/>
    </location>
</feature>
<dbReference type="Proteomes" id="UP001314263">
    <property type="component" value="Unassembled WGS sequence"/>
</dbReference>
<dbReference type="SMART" id="SM00028">
    <property type="entry name" value="TPR"/>
    <property type="match status" value="5"/>
</dbReference>
<feature type="region of interest" description="Disordered" evidence="2">
    <location>
        <begin position="430"/>
        <end position="524"/>
    </location>
</feature>
<evidence type="ECO:0000256" key="1">
    <source>
        <dbReference type="PROSITE-ProRule" id="PRU00339"/>
    </source>
</evidence>